<dbReference type="AlphaFoldDB" id="A0A812QK50"/>
<sequence>MLNRLAAHAKSWEVKDRHEGLVFTHHVRRIESALSEVDPALYQKLLLTAWSVDQHIWKNLGPFDYTLPQIEYIEYDVEKLGCEGKIAKHNDNGSMVSVVVLLSDPSDFHGGTNFFKGEPKRRVVLQPGDAVFFYGHQCEHWISPVTSGRRAILQMELQSPLLLQSQQDPTEKSREKGQGRKKGRSKSGRDRRQRRG</sequence>
<protein>
    <recommendedName>
        <fullName evidence="4">Fe2OG dioxygenase domain-containing protein</fullName>
    </recommendedName>
</protein>
<gene>
    <name evidence="2" type="ORF">SNAT2548_LOCUS21202</name>
</gene>
<dbReference type="EMBL" id="CAJNDS010002239">
    <property type="protein sequence ID" value="CAE7388879.1"/>
    <property type="molecule type" value="Genomic_DNA"/>
</dbReference>
<name>A0A812QK50_9DINO</name>
<organism evidence="2 3">
    <name type="scientific">Symbiodinium natans</name>
    <dbReference type="NCBI Taxonomy" id="878477"/>
    <lineage>
        <taxon>Eukaryota</taxon>
        <taxon>Sar</taxon>
        <taxon>Alveolata</taxon>
        <taxon>Dinophyceae</taxon>
        <taxon>Suessiales</taxon>
        <taxon>Symbiodiniaceae</taxon>
        <taxon>Symbiodinium</taxon>
    </lineage>
</organism>
<accession>A0A812QK50</accession>
<evidence type="ECO:0008006" key="4">
    <source>
        <dbReference type="Google" id="ProtNLM"/>
    </source>
</evidence>
<keyword evidence="3" id="KW-1185">Reference proteome</keyword>
<feature type="compositionally biased region" description="Basic and acidic residues" evidence="1">
    <location>
        <begin position="169"/>
        <end position="178"/>
    </location>
</feature>
<comment type="caution">
    <text evidence="2">The sequence shown here is derived from an EMBL/GenBank/DDBJ whole genome shotgun (WGS) entry which is preliminary data.</text>
</comment>
<feature type="compositionally biased region" description="Basic residues" evidence="1">
    <location>
        <begin position="179"/>
        <end position="196"/>
    </location>
</feature>
<dbReference type="OrthoDB" id="417997at2759"/>
<dbReference type="Gene3D" id="2.60.120.620">
    <property type="entry name" value="q2cbj1_9rhob like domain"/>
    <property type="match status" value="1"/>
</dbReference>
<evidence type="ECO:0000313" key="2">
    <source>
        <dbReference type="EMBL" id="CAE7388879.1"/>
    </source>
</evidence>
<feature type="region of interest" description="Disordered" evidence="1">
    <location>
        <begin position="162"/>
        <end position="196"/>
    </location>
</feature>
<reference evidence="2" key="1">
    <citation type="submission" date="2021-02" db="EMBL/GenBank/DDBJ databases">
        <authorList>
            <person name="Dougan E. K."/>
            <person name="Rhodes N."/>
            <person name="Thang M."/>
            <person name="Chan C."/>
        </authorList>
    </citation>
    <scope>NUCLEOTIDE SEQUENCE</scope>
</reference>
<evidence type="ECO:0000256" key="1">
    <source>
        <dbReference type="SAM" id="MobiDB-lite"/>
    </source>
</evidence>
<evidence type="ECO:0000313" key="3">
    <source>
        <dbReference type="Proteomes" id="UP000604046"/>
    </source>
</evidence>
<dbReference type="Proteomes" id="UP000604046">
    <property type="component" value="Unassembled WGS sequence"/>
</dbReference>
<proteinExistence type="predicted"/>